<reference evidence="8 9" key="1">
    <citation type="journal article" date="2021" name="BMC Genomics">
        <title>Datura genome reveals duplications of psychoactive alkaloid biosynthetic genes and high mutation rate following tissue culture.</title>
        <authorList>
            <person name="Rajewski A."/>
            <person name="Carter-House D."/>
            <person name="Stajich J."/>
            <person name="Litt A."/>
        </authorList>
    </citation>
    <scope>NUCLEOTIDE SEQUENCE [LARGE SCALE GENOMIC DNA]</scope>
    <source>
        <strain evidence="8">AR-01</strain>
    </source>
</reference>
<evidence type="ECO:0000256" key="6">
    <source>
        <dbReference type="SAM" id="MobiDB-lite"/>
    </source>
</evidence>
<evidence type="ECO:0000256" key="4">
    <source>
        <dbReference type="ARBA" id="ARBA00022833"/>
    </source>
</evidence>
<sequence>MKSRSHRLPVANPQDDWVDGSWTVDCVCGVNFDDGEEMVNCDECGVWVHTRCVRYVKSEKLFACDKCKNKARRNDSEETEVAQLLVELPTKTLRMNSPYPNAVPTRRPFRLWTDLPMEERVHVQGVPGGDPALFSGLSSVFGRELWKCSGYVPKKFNFQYREFPCWDNETREYHDNTSDKGNEMTTGNGAGALFSLSKENCLLAPVVNPVSEKPVIESNDAIDSGATTRSTNDVKKGPSLIQGNKRKKEEFVMSKDQSGKKKSKIVEKEGYLKKDGHASKPDRGPMAVKTDIQRTKFGNSREVLAAVDILEGPHVLDHDTTSYSDIPTSNEHFSKVASYDVSKRCSTSEAHPREDKIRNHVPSRVEDSPKENDGAATNLERSDSASLPMTDELLLLGKNPHLLRKCHEGDHAIWESRLP</sequence>
<keyword evidence="2" id="KW-0479">Metal-binding</keyword>
<comment type="caution">
    <text evidence="8">The sequence shown here is derived from an EMBL/GenBank/DDBJ whole genome shotgun (WGS) entry which is preliminary data.</text>
</comment>
<evidence type="ECO:0000313" key="9">
    <source>
        <dbReference type="Proteomes" id="UP000823775"/>
    </source>
</evidence>
<dbReference type="Pfam" id="PF00628">
    <property type="entry name" value="PHD"/>
    <property type="match status" value="1"/>
</dbReference>
<dbReference type="InterPro" id="IPR019786">
    <property type="entry name" value="Zinc_finger_PHD-type_CS"/>
</dbReference>
<evidence type="ECO:0000256" key="2">
    <source>
        <dbReference type="ARBA" id="ARBA00022723"/>
    </source>
</evidence>
<keyword evidence="5" id="KW-0539">Nucleus</keyword>
<accession>A0ABS8WXT7</accession>
<keyword evidence="4" id="KW-0862">Zinc</keyword>
<dbReference type="SUPFAM" id="SSF57903">
    <property type="entry name" value="FYVE/PHD zinc finger"/>
    <property type="match status" value="1"/>
</dbReference>
<evidence type="ECO:0000256" key="5">
    <source>
        <dbReference type="ARBA" id="ARBA00023242"/>
    </source>
</evidence>
<dbReference type="EMBL" id="JACEIK010013086">
    <property type="protein sequence ID" value="MCE3216351.1"/>
    <property type="molecule type" value="Genomic_DNA"/>
</dbReference>
<dbReference type="PANTHER" id="PTHR14571:SF9">
    <property type="entry name" value="HISTONE-LYSINE N-METHYLTRANSFERASE SET-26-RELATED"/>
    <property type="match status" value="1"/>
</dbReference>
<feature type="region of interest" description="Disordered" evidence="6">
    <location>
        <begin position="218"/>
        <end position="288"/>
    </location>
</feature>
<feature type="compositionally biased region" description="Basic and acidic residues" evidence="6">
    <location>
        <begin position="247"/>
        <end position="283"/>
    </location>
</feature>
<dbReference type="PROSITE" id="PS01359">
    <property type="entry name" value="ZF_PHD_1"/>
    <property type="match status" value="1"/>
</dbReference>
<dbReference type="Proteomes" id="UP000823775">
    <property type="component" value="Unassembled WGS sequence"/>
</dbReference>
<dbReference type="InterPro" id="IPR013083">
    <property type="entry name" value="Znf_RING/FYVE/PHD"/>
</dbReference>
<keyword evidence="9" id="KW-1185">Reference proteome</keyword>
<gene>
    <name evidence="8" type="ORF">HAX54_006185</name>
</gene>
<organism evidence="8 9">
    <name type="scientific">Datura stramonium</name>
    <name type="common">Jimsonweed</name>
    <name type="synonym">Common thornapple</name>
    <dbReference type="NCBI Taxonomy" id="4076"/>
    <lineage>
        <taxon>Eukaryota</taxon>
        <taxon>Viridiplantae</taxon>
        <taxon>Streptophyta</taxon>
        <taxon>Embryophyta</taxon>
        <taxon>Tracheophyta</taxon>
        <taxon>Spermatophyta</taxon>
        <taxon>Magnoliopsida</taxon>
        <taxon>eudicotyledons</taxon>
        <taxon>Gunneridae</taxon>
        <taxon>Pentapetalae</taxon>
        <taxon>asterids</taxon>
        <taxon>lamiids</taxon>
        <taxon>Solanales</taxon>
        <taxon>Solanaceae</taxon>
        <taxon>Solanoideae</taxon>
        <taxon>Datureae</taxon>
        <taxon>Datura</taxon>
    </lineage>
</organism>
<protein>
    <recommendedName>
        <fullName evidence="7">Zinc finger PHD-type domain-containing protein</fullName>
    </recommendedName>
</protein>
<proteinExistence type="predicted"/>
<comment type="subcellular location">
    <subcellularLocation>
        <location evidence="1">Nucleus</location>
    </subcellularLocation>
</comment>
<dbReference type="PANTHER" id="PTHR14571">
    <property type="entry name" value="HISTONE-LYSINE N-METHYLTRANSFERASE SET-26-RELATED"/>
    <property type="match status" value="1"/>
</dbReference>
<feature type="region of interest" description="Disordered" evidence="6">
    <location>
        <begin position="344"/>
        <end position="386"/>
    </location>
</feature>
<evidence type="ECO:0000313" key="8">
    <source>
        <dbReference type="EMBL" id="MCE3216351.1"/>
    </source>
</evidence>
<keyword evidence="3" id="KW-0863">Zinc-finger</keyword>
<evidence type="ECO:0000259" key="7">
    <source>
        <dbReference type="SMART" id="SM00249"/>
    </source>
</evidence>
<dbReference type="InterPro" id="IPR011011">
    <property type="entry name" value="Znf_FYVE_PHD"/>
</dbReference>
<name>A0ABS8WXT7_DATST</name>
<dbReference type="InterPro" id="IPR001965">
    <property type="entry name" value="Znf_PHD"/>
</dbReference>
<dbReference type="SMART" id="SM00249">
    <property type="entry name" value="PHD"/>
    <property type="match status" value="1"/>
</dbReference>
<dbReference type="InterPro" id="IPR019787">
    <property type="entry name" value="Znf_PHD-finger"/>
</dbReference>
<feature type="domain" description="Zinc finger PHD-type" evidence="7">
    <location>
        <begin position="25"/>
        <end position="68"/>
    </location>
</feature>
<evidence type="ECO:0000256" key="1">
    <source>
        <dbReference type="ARBA" id="ARBA00004123"/>
    </source>
</evidence>
<evidence type="ECO:0000256" key="3">
    <source>
        <dbReference type="ARBA" id="ARBA00022771"/>
    </source>
</evidence>
<dbReference type="Gene3D" id="3.30.40.10">
    <property type="entry name" value="Zinc/RING finger domain, C3HC4 (zinc finger)"/>
    <property type="match status" value="1"/>
</dbReference>
<feature type="compositionally biased region" description="Basic and acidic residues" evidence="6">
    <location>
        <begin position="350"/>
        <end position="373"/>
    </location>
</feature>